<dbReference type="AlphaFoldDB" id="A0AAV4QA09"/>
<dbReference type="EMBL" id="BPLR01005883">
    <property type="protein sequence ID" value="GIY05851.1"/>
    <property type="molecule type" value="Genomic_DNA"/>
</dbReference>
<dbReference type="Proteomes" id="UP001054945">
    <property type="component" value="Unassembled WGS sequence"/>
</dbReference>
<comment type="caution">
    <text evidence="2">The sequence shown here is derived from an EMBL/GenBank/DDBJ whole genome shotgun (WGS) entry which is preliminary data.</text>
</comment>
<evidence type="ECO:0000313" key="2">
    <source>
        <dbReference type="EMBL" id="GIY05851.1"/>
    </source>
</evidence>
<feature type="compositionally biased region" description="Basic and acidic residues" evidence="1">
    <location>
        <begin position="39"/>
        <end position="55"/>
    </location>
</feature>
<sequence>METRTRTTINLRQCSVFPDNPELPSFQFARSPGTPSGIGKRERGLREKLEFRNDPLRSGNNGEKTRGGRS</sequence>
<proteinExistence type="predicted"/>
<protein>
    <submittedName>
        <fullName evidence="2">Uncharacterized protein</fullName>
    </submittedName>
</protein>
<accession>A0AAV4QA09</accession>
<gene>
    <name evidence="2" type="ORF">CEXT_216761</name>
</gene>
<feature type="region of interest" description="Disordered" evidence="1">
    <location>
        <begin position="25"/>
        <end position="70"/>
    </location>
</feature>
<name>A0AAV4QA09_CAEEX</name>
<evidence type="ECO:0000256" key="1">
    <source>
        <dbReference type="SAM" id="MobiDB-lite"/>
    </source>
</evidence>
<organism evidence="2 3">
    <name type="scientific">Caerostris extrusa</name>
    <name type="common">Bark spider</name>
    <name type="synonym">Caerostris bankana</name>
    <dbReference type="NCBI Taxonomy" id="172846"/>
    <lineage>
        <taxon>Eukaryota</taxon>
        <taxon>Metazoa</taxon>
        <taxon>Ecdysozoa</taxon>
        <taxon>Arthropoda</taxon>
        <taxon>Chelicerata</taxon>
        <taxon>Arachnida</taxon>
        <taxon>Araneae</taxon>
        <taxon>Araneomorphae</taxon>
        <taxon>Entelegynae</taxon>
        <taxon>Araneoidea</taxon>
        <taxon>Araneidae</taxon>
        <taxon>Caerostris</taxon>
    </lineage>
</organism>
<keyword evidence="3" id="KW-1185">Reference proteome</keyword>
<reference evidence="2 3" key="1">
    <citation type="submission" date="2021-06" db="EMBL/GenBank/DDBJ databases">
        <title>Caerostris extrusa draft genome.</title>
        <authorList>
            <person name="Kono N."/>
            <person name="Arakawa K."/>
        </authorList>
    </citation>
    <scope>NUCLEOTIDE SEQUENCE [LARGE SCALE GENOMIC DNA]</scope>
</reference>
<evidence type="ECO:0000313" key="3">
    <source>
        <dbReference type="Proteomes" id="UP001054945"/>
    </source>
</evidence>